<comment type="caution">
    <text evidence="3">The sequence shown here is derived from an EMBL/GenBank/DDBJ whole genome shotgun (WGS) entry which is preliminary data.</text>
</comment>
<evidence type="ECO:0000256" key="1">
    <source>
        <dbReference type="SAM" id="SignalP"/>
    </source>
</evidence>
<feature type="chain" id="PRO_5045482860" evidence="1">
    <location>
        <begin position="24"/>
        <end position="189"/>
    </location>
</feature>
<keyword evidence="1" id="KW-0732">Signal</keyword>
<evidence type="ECO:0000313" key="4">
    <source>
        <dbReference type="Proteomes" id="UP001139031"/>
    </source>
</evidence>
<dbReference type="Proteomes" id="UP001139031">
    <property type="component" value="Unassembled WGS sequence"/>
</dbReference>
<proteinExistence type="predicted"/>
<dbReference type="Pfam" id="PF13628">
    <property type="entry name" value="DUF4142"/>
    <property type="match status" value="1"/>
</dbReference>
<dbReference type="EMBL" id="JAIRAU010000001">
    <property type="protein sequence ID" value="MBZ5708800.1"/>
    <property type="molecule type" value="Genomic_DNA"/>
</dbReference>
<protein>
    <submittedName>
        <fullName evidence="3">DUF4142 domain-containing protein</fullName>
    </submittedName>
</protein>
<dbReference type="InterPro" id="IPR025419">
    <property type="entry name" value="DUF4142"/>
</dbReference>
<evidence type="ECO:0000313" key="3">
    <source>
        <dbReference type="EMBL" id="MBZ5708800.1"/>
    </source>
</evidence>
<reference evidence="3" key="1">
    <citation type="submission" date="2021-08" db="EMBL/GenBank/DDBJ databases">
        <authorList>
            <person name="Stevens D.C."/>
        </authorList>
    </citation>
    <scope>NUCLEOTIDE SEQUENCE</scope>
    <source>
        <strain evidence="3">DSM 53165</strain>
    </source>
</reference>
<organism evidence="3 4">
    <name type="scientific">Nannocystis pusilla</name>
    <dbReference type="NCBI Taxonomy" id="889268"/>
    <lineage>
        <taxon>Bacteria</taxon>
        <taxon>Pseudomonadati</taxon>
        <taxon>Myxococcota</taxon>
        <taxon>Polyangia</taxon>
        <taxon>Nannocystales</taxon>
        <taxon>Nannocystaceae</taxon>
        <taxon>Nannocystis</taxon>
    </lineage>
</organism>
<feature type="domain" description="DUF4142" evidence="2">
    <location>
        <begin position="40"/>
        <end position="180"/>
    </location>
</feature>
<accession>A0ABS7TKQ2</accession>
<feature type="signal peptide" evidence="1">
    <location>
        <begin position="1"/>
        <end position="23"/>
    </location>
</feature>
<dbReference type="RefSeq" id="WP_224190565.1">
    <property type="nucleotide sequence ID" value="NZ_JAIRAU010000001.1"/>
</dbReference>
<sequence>MSRRGFVVAVPLAGVLASSMVAAGSAPALPAAAVPREPATDAEIFGLLTTIHAILLETAQTGRRSATDRRVQALADSVAGHARAGQRRAAALGRRTGLRAIHGDADAGLRFEARRGLAGLPGPGREFDRAWLDGQIEALMLAIGRLNNEMRPHAHVEALRDELTAVVEQAAGDLAQAQALRAALAERTS</sequence>
<keyword evidence="4" id="KW-1185">Reference proteome</keyword>
<gene>
    <name evidence="3" type="ORF">K7C98_06000</name>
</gene>
<evidence type="ECO:0000259" key="2">
    <source>
        <dbReference type="Pfam" id="PF13628"/>
    </source>
</evidence>
<name>A0ABS7TKQ2_9BACT</name>